<sequence>MAVYKFQACLFAILVYLCGAESIFRIIYPSPWAPMVSNSITYRSEDPTNLDNMQVAQFHSQDAAGRYVFGFNTPDQVRVEARSRDGKVRGSYSYVDPLGRTVKMEYWDNGNGFHMAASPKSEFNPYTPEVQAARDLHFRLYKQAAQAAAHIQADTLSDAFKGHDDRDSMNFNNFDDGKYQSSLAHDDGKYHGSPADDGKYQSSLEDEGKYHSSLEDEGKYHSSMEGDGKYHGNGEEEGKYHSSYENTESADGQYLSVPSRNPHDDNGQYPYVYNESPTSPTKHSEMTSDGGYKYEGGDGGKYYDTPSEMPDNDDRDSVVVNSAEYQGSLSRSGKSSVRASTKSGTGEQSENSESPKDQQQVPVQVVPEVTATLVESSVGDNGFFYQFQHPVIPQLQPYTALNSPPESLHASIHGAIPIDAVHDSQVSPAQISQVQNHQLKPLFMIMPSKIPVVV</sequence>
<reference evidence="3" key="1">
    <citation type="submission" date="2017-09" db="EMBL/GenBank/DDBJ databases">
        <authorList>
            <person name="Ehlers B."/>
            <person name="Leendertz F.H."/>
        </authorList>
    </citation>
    <scope>NUCLEOTIDE SEQUENCE</scope>
    <source>
        <strain evidence="3">NlugCpr33</strain>
    </source>
</reference>
<dbReference type="AlphaFoldDB" id="A0A2S1ZS85"/>
<reference evidence="3" key="2">
    <citation type="journal article" date="2018" name="Proc. Natl. Acad. Sci. U.S.A.">
        <title>A comprehensive omics analysis and functional survey of cuticular proteins in the brown planthopper.</title>
        <authorList>
            <person name="Pan P.L."/>
            <person name="Ye Y.X."/>
            <person name="Lou Y.H."/>
            <person name="Lu J.B."/>
            <person name="Cheng C."/>
            <person name="Shen Y."/>
            <person name="Moussian B."/>
            <person name="Zhang C.X."/>
        </authorList>
    </citation>
    <scope>NUCLEOTIDE SEQUENCE</scope>
    <source>
        <strain evidence="3">NlugCpr33</strain>
    </source>
</reference>
<feature type="compositionally biased region" description="Polar residues" evidence="2">
    <location>
        <begin position="323"/>
        <end position="352"/>
    </location>
</feature>
<keyword evidence="1" id="KW-0193">Cuticle</keyword>
<organism evidence="3">
    <name type="scientific">Nilaparvata lugens</name>
    <name type="common">Brown planthopper</name>
    <dbReference type="NCBI Taxonomy" id="108931"/>
    <lineage>
        <taxon>Eukaryota</taxon>
        <taxon>Metazoa</taxon>
        <taxon>Ecdysozoa</taxon>
        <taxon>Arthropoda</taxon>
        <taxon>Hexapoda</taxon>
        <taxon>Insecta</taxon>
        <taxon>Pterygota</taxon>
        <taxon>Neoptera</taxon>
        <taxon>Paraneoptera</taxon>
        <taxon>Hemiptera</taxon>
        <taxon>Auchenorrhyncha</taxon>
        <taxon>Fulgoroidea</taxon>
        <taxon>Delphacidae</taxon>
        <taxon>Delphacinae</taxon>
        <taxon>Nilaparvata</taxon>
    </lineage>
</organism>
<feature type="region of interest" description="Disordered" evidence="2">
    <location>
        <begin position="180"/>
        <end position="362"/>
    </location>
</feature>
<dbReference type="Pfam" id="PF00379">
    <property type="entry name" value="Chitin_bind_4"/>
    <property type="match status" value="1"/>
</dbReference>
<evidence type="ECO:0000256" key="2">
    <source>
        <dbReference type="SAM" id="MobiDB-lite"/>
    </source>
</evidence>
<protein>
    <submittedName>
        <fullName evidence="3">Cuticular protein</fullName>
    </submittedName>
</protein>
<dbReference type="EMBL" id="MF942806">
    <property type="protein sequence ID" value="AWK28329.1"/>
    <property type="molecule type" value="mRNA"/>
</dbReference>
<accession>A0A2S1ZS85</accession>
<name>A0A2S1ZS85_NILLU</name>
<evidence type="ECO:0000313" key="3">
    <source>
        <dbReference type="EMBL" id="AWK28329.1"/>
    </source>
</evidence>
<dbReference type="PROSITE" id="PS51155">
    <property type="entry name" value="CHIT_BIND_RR_2"/>
    <property type="match status" value="1"/>
</dbReference>
<feature type="compositionally biased region" description="Basic and acidic residues" evidence="2">
    <location>
        <begin position="206"/>
        <end position="242"/>
    </location>
</feature>
<dbReference type="GO" id="GO:0042302">
    <property type="term" value="F:structural constituent of cuticle"/>
    <property type="evidence" value="ECO:0007669"/>
    <property type="project" value="UniProtKB-UniRule"/>
</dbReference>
<dbReference type="OrthoDB" id="8188035at2759"/>
<feature type="compositionally biased region" description="Basic and acidic residues" evidence="2">
    <location>
        <begin position="184"/>
        <end position="199"/>
    </location>
</feature>
<evidence type="ECO:0000256" key="1">
    <source>
        <dbReference type="PROSITE-ProRule" id="PRU00497"/>
    </source>
</evidence>
<proteinExistence type="evidence at transcript level"/>
<dbReference type="InterPro" id="IPR000618">
    <property type="entry name" value="Insect_cuticle"/>
</dbReference>